<gene>
    <name evidence="1" type="ORF">FD25_GL000207</name>
</gene>
<keyword evidence="2" id="KW-1185">Reference proteome</keyword>
<dbReference type="STRING" id="1423715.FD25_GL000207"/>
<evidence type="ECO:0008006" key="3">
    <source>
        <dbReference type="Google" id="ProtNLM"/>
    </source>
</evidence>
<dbReference type="PATRIC" id="fig|1423715.3.peg.222"/>
<proteinExistence type="predicted"/>
<dbReference type="EMBL" id="AZDV01000026">
    <property type="protein sequence ID" value="KRK94254.1"/>
    <property type="molecule type" value="Genomic_DNA"/>
</dbReference>
<sequence>MKVVSYYLAINGATMPNPKDFTWGNQDIDGKTTRNANGTMTRDRITSKVKLTLSWPPLSVAECKTILQAITGEFFQCTYLDAQEGGMVTKTFYVGDRTTPAYSWNDNLNKYTWSGLSCDFVEQ</sequence>
<dbReference type="AlphaFoldDB" id="A0A0R1LEM0"/>
<protein>
    <recommendedName>
        <fullName evidence="3">Prophage protein</fullName>
    </recommendedName>
</protein>
<dbReference type="InterPro" id="IPR046557">
    <property type="entry name" value="DUF6711"/>
</dbReference>
<reference evidence="1 2" key="1">
    <citation type="journal article" date="2015" name="Genome Announc.">
        <title>Expanding the biotechnology potential of lactobacilli through comparative genomics of 213 strains and associated genera.</title>
        <authorList>
            <person name="Sun Z."/>
            <person name="Harris H.M."/>
            <person name="McCann A."/>
            <person name="Guo C."/>
            <person name="Argimon S."/>
            <person name="Zhang W."/>
            <person name="Yang X."/>
            <person name="Jeffery I.B."/>
            <person name="Cooney J.C."/>
            <person name="Kagawa T.F."/>
            <person name="Liu W."/>
            <person name="Song Y."/>
            <person name="Salvetti E."/>
            <person name="Wrobel A."/>
            <person name="Rasinkangas P."/>
            <person name="Parkhill J."/>
            <person name="Rea M.C."/>
            <person name="O'Sullivan O."/>
            <person name="Ritari J."/>
            <person name="Douillard F.P."/>
            <person name="Paul Ross R."/>
            <person name="Yang R."/>
            <person name="Briner A.E."/>
            <person name="Felis G.E."/>
            <person name="de Vos W.M."/>
            <person name="Barrangou R."/>
            <person name="Klaenhammer T.R."/>
            <person name="Caufield P.W."/>
            <person name="Cui Y."/>
            <person name="Zhang H."/>
            <person name="O'Toole P.W."/>
        </authorList>
    </citation>
    <scope>NUCLEOTIDE SEQUENCE [LARGE SCALE GENOMIC DNA]</scope>
    <source>
        <strain evidence="1 2">DSM 19394</strain>
    </source>
</reference>
<dbReference type="Proteomes" id="UP000051955">
    <property type="component" value="Unassembled WGS sequence"/>
</dbReference>
<accession>A0A0R1LEM0</accession>
<name>A0A0R1LEM0_9LACO</name>
<comment type="caution">
    <text evidence="1">The sequence shown here is derived from an EMBL/GenBank/DDBJ whole genome shotgun (WGS) entry which is preliminary data.</text>
</comment>
<evidence type="ECO:0000313" key="2">
    <source>
        <dbReference type="Proteomes" id="UP000051955"/>
    </source>
</evidence>
<evidence type="ECO:0000313" key="1">
    <source>
        <dbReference type="EMBL" id="KRK94254.1"/>
    </source>
</evidence>
<organism evidence="1 2">
    <name type="scientific">Levilactobacillus acidifarinae DSM 19394 = JCM 15949</name>
    <dbReference type="NCBI Taxonomy" id="1423715"/>
    <lineage>
        <taxon>Bacteria</taxon>
        <taxon>Bacillati</taxon>
        <taxon>Bacillota</taxon>
        <taxon>Bacilli</taxon>
        <taxon>Lactobacillales</taxon>
        <taxon>Lactobacillaceae</taxon>
        <taxon>Levilactobacillus</taxon>
    </lineage>
</organism>
<dbReference type="Pfam" id="PF20458">
    <property type="entry name" value="DUF6711"/>
    <property type="match status" value="1"/>
</dbReference>